<accession>F7PSB0</accession>
<keyword evidence="1" id="KW-0812">Transmembrane</keyword>
<dbReference type="RefSeq" id="WP_008824719.1">
    <property type="nucleotide sequence ID" value="NZ_AFNU02000024.1"/>
</dbReference>
<dbReference type="InParanoid" id="F7PSB0"/>
<keyword evidence="3" id="KW-1185">Reference proteome</keyword>
<dbReference type="AlphaFoldDB" id="F7PSB0"/>
<reference evidence="2 3" key="1">
    <citation type="journal article" date="2011" name="J. Bacteriol.">
        <title>Genome sequence of Haloplasma contractile, an unusual contractile bacterium from a deep-sea anoxic brine lake.</title>
        <authorList>
            <person name="Antunes A."/>
            <person name="Alam I."/>
            <person name="El Dorry H."/>
            <person name="Siam R."/>
            <person name="Robertson A."/>
            <person name="Bajic V.B."/>
            <person name="Stingl U."/>
        </authorList>
    </citation>
    <scope>NUCLEOTIDE SEQUENCE [LARGE SCALE GENOMIC DNA]</scope>
    <source>
        <strain evidence="2 3">SSD-17B</strain>
    </source>
</reference>
<proteinExistence type="predicted"/>
<evidence type="ECO:0000256" key="1">
    <source>
        <dbReference type="SAM" id="Phobius"/>
    </source>
</evidence>
<reference evidence="2 3" key="2">
    <citation type="journal article" date="2013" name="PLoS ONE">
        <title>INDIGO - INtegrated Data Warehouse of MIcrobial GenOmes with Examples from the Red Sea Extremophiles.</title>
        <authorList>
            <person name="Alam I."/>
            <person name="Antunes A."/>
            <person name="Kamau A.A."/>
            <person name="Ba Alawi W."/>
            <person name="Kalkatawi M."/>
            <person name="Stingl U."/>
            <person name="Bajic V.B."/>
        </authorList>
    </citation>
    <scope>NUCLEOTIDE SEQUENCE [LARGE SCALE GENOMIC DNA]</scope>
    <source>
        <strain evidence="2 3">SSD-17B</strain>
    </source>
</reference>
<name>F7PSB0_9MOLU</name>
<organism evidence="2 3">
    <name type="scientific">Haloplasma contractile SSD-17B</name>
    <dbReference type="NCBI Taxonomy" id="1033810"/>
    <lineage>
        <taxon>Bacteria</taxon>
        <taxon>Bacillati</taxon>
        <taxon>Mycoplasmatota</taxon>
        <taxon>Mollicutes</taxon>
        <taxon>Haloplasmatales</taxon>
        <taxon>Haloplasmataceae</taxon>
        <taxon>Haloplasma</taxon>
    </lineage>
</organism>
<dbReference type="Proteomes" id="UP000005707">
    <property type="component" value="Unassembled WGS sequence"/>
</dbReference>
<evidence type="ECO:0000313" key="3">
    <source>
        <dbReference type="Proteomes" id="UP000005707"/>
    </source>
</evidence>
<feature type="transmembrane region" description="Helical" evidence="1">
    <location>
        <begin position="6"/>
        <end position="26"/>
    </location>
</feature>
<comment type="caution">
    <text evidence="2">The sequence shown here is derived from an EMBL/GenBank/DDBJ whole genome shotgun (WGS) entry which is preliminary data.</text>
</comment>
<dbReference type="EMBL" id="AFNU02000024">
    <property type="protein sequence ID" value="ERJ10901.1"/>
    <property type="molecule type" value="Genomic_DNA"/>
</dbReference>
<evidence type="ECO:0000313" key="2">
    <source>
        <dbReference type="EMBL" id="ERJ10901.1"/>
    </source>
</evidence>
<keyword evidence="1" id="KW-0472">Membrane</keyword>
<gene>
    <name evidence="2" type="ORF">HLPCO_003100</name>
</gene>
<sequence length="66" mass="7381">MNKKTLNTICFIVSVVLFVWGFIITAANMRTSFLSIIIVGVTYMVIGAAGFLYVLTLFNKNNQDDE</sequence>
<feature type="transmembrane region" description="Helical" evidence="1">
    <location>
        <begin position="33"/>
        <end position="58"/>
    </location>
</feature>
<keyword evidence="1" id="KW-1133">Transmembrane helix</keyword>
<dbReference type="STRING" id="1033810.HLPCO_003100"/>
<protein>
    <submittedName>
        <fullName evidence="2">Uncharacterized protein</fullName>
    </submittedName>
</protein>